<dbReference type="InterPro" id="IPR008274">
    <property type="entry name" value="AldOxase/xan_DH_MoCoBD1"/>
</dbReference>
<dbReference type="Gene3D" id="3.30.365.10">
    <property type="entry name" value="Aldehyde oxidase/xanthine dehydrogenase, molybdopterin binding domain"/>
    <property type="match status" value="4"/>
</dbReference>
<evidence type="ECO:0000313" key="4">
    <source>
        <dbReference type="EMBL" id="NMH76913.1"/>
    </source>
</evidence>
<sequence>MTGAGNYVGDLKVAGCLDAAFVRSTVAHGRLLAVDTSAAAEVDGVVGAWSAADLGDDLAFVPPFFPSAGGEDPRRCAALAVDRVRYVGEPLAVIVGTDRYVAEDGADAVRVDIDPLPALVDPGEAAASSTWLFDGVDNVATEMEFGTPIDDEVWQRAAVVVEGAYRQPRLAPTPMEPRAILAVPQPDGQLTVWVSHQAPHRLRRDLASALGLDAERIRVRVADSGGAFGTKSGTFAEYLSVVGLAVKLGRPVRWLEDRAETLSGSTHGRGQNQRVRLAADENGRMLALALEVDADVGAYPNTGFVAAETGQAAAGVYLTPNVHARIRVVVTNTTPTAPYRGAGRPEQVYAVERTVDLLARRLGMDPAELRRRNFIPPEAFPYHSPTGRVFDSGQYELALDKALELVDYTHWREEQQRRRRSGSERPLGIGLCSFTERSGLEQAPMANEWASVDVAPDGSVTARVGTCSTGQSHETVFPELVARTLGIPPGRVSLIEGDTDETAQGIGTFGSRSMQVGGAALHRAALELIEEARRRAGEPDARYADGTVITGQRSWTLAELAAASPEPLRAGGVYDTPAAFPFGTYVAVVEVDRELGNVRVLRLVAVDDCGVAVDPEIVEDQTRGGIVQGLGQALYEVMPYDDQGVPQADGLLGYLLPTIGELPPISLDTTVTPNPNTALGAKGAGEAGCIGTPPAIVNAVIDALGPQPAGTATDIGGMQLPLTPETCWLAAAGQEVAR</sequence>
<accession>A0ABX1RCG5</accession>
<dbReference type="PANTHER" id="PTHR11908:SF132">
    <property type="entry name" value="ALDEHYDE OXIDASE 1-RELATED"/>
    <property type="match status" value="1"/>
</dbReference>
<dbReference type="RefSeq" id="WP_169394985.1">
    <property type="nucleotide sequence ID" value="NZ_BAAAJH010000006.1"/>
</dbReference>
<keyword evidence="1" id="KW-0500">Molybdenum</keyword>
<dbReference type="EMBL" id="JAAXKY010000015">
    <property type="protein sequence ID" value="NMH76913.1"/>
    <property type="molecule type" value="Genomic_DNA"/>
</dbReference>
<dbReference type="Proteomes" id="UP001296706">
    <property type="component" value="Unassembled WGS sequence"/>
</dbReference>
<dbReference type="InterPro" id="IPR000674">
    <property type="entry name" value="Ald_Oxase/Xan_DH_a/b"/>
</dbReference>
<dbReference type="Gene3D" id="3.90.1170.50">
    <property type="entry name" value="Aldehyde oxidase/xanthine dehydrogenase, a/b hammerhead"/>
    <property type="match status" value="1"/>
</dbReference>
<keyword evidence="5" id="KW-1185">Reference proteome</keyword>
<dbReference type="PANTHER" id="PTHR11908">
    <property type="entry name" value="XANTHINE DEHYDROGENASE"/>
    <property type="match status" value="1"/>
</dbReference>
<gene>
    <name evidence="4" type="ORF">HF577_07355</name>
</gene>
<protein>
    <submittedName>
        <fullName evidence="4">Xanthine dehydrogenase family protein molybdopterin-binding subunit</fullName>
    </submittedName>
</protein>
<dbReference type="InterPro" id="IPR036856">
    <property type="entry name" value="Ald_Oxase/Xan_DH_a/b_sf"/>
</dbReference>
<name>A0ABX1RCG5_9PSEU</name>
<keyword evidence="2" id="KW-0560">Oxidoreductase</keyword>
<evidence type="ECO:0000256" key="1">
    <source>
        <dbReference type="ARBA" id="ARBA00022505"/>
    </source>
</evidence>
<feature type="domain" description="Aldehyde oxidase/xanthine dehydrogenase a/b hammerhead" evidence="3">
    <location>
        <begin position="2"/>
        <end position="117"/>
    </location>
</feature>
<organism evidence="4 5">
    <name type="scientific">Pseudonocardia xinjiangensis</name>
    <dbReference type="NCBI Taxonomy" id="75289"/>
    <lineage>
        <taxon>Bacteria</taxon>
        <taxon>Bacillati</taxon>
        <taxon>Actinomycetota</taxon>
        <taxon>Actinomycetes</taxon>
        <taxon>Pseudonocardiales</taxon>
        <taxon>Pseudonocardiaceae</taxon>
        <taxon>Pseudonocardia</taxon>
    </lineage>
</organism>
<dbReference type="InterPro" id="IPR046867">
    <property type="entry name" value="AldOxase/xan_DH_MoCoBD2"/>
</dbReference>
<evidence type="ECO:0000259" key="3">
    <source>
        <dbReference type="SMART" id="SM01008"/>
    </source>
</evidence>
<comment type="caution">
    <text evidence="4">The sequence shown here is derived from an EMBL/GenBank/DDBJ whole genome shotgun (WGS) entry which is preliminary data.</text>
</comment>
<dbReference type="InterPro" id="IPR016208">
    <property type="entry name" value="Ald_Oxase/xanthine_DH-like"/>
</dbReference>
<dbReference type="Pfam" id="PF02738">
    <property type="entry name" value="MoCoBD_1"/>
    <property type="match status" value="1"/>
</dbReference>
<reference evidence="4 5" key="1">
    <citation type="submission" date="2020-04" db="EMBL/GenBank/DDBJ databases">
        <authorList>
            <person name="Klaysubun C."/>
            <person name="Duangmal K."/>
            <person name="Lipun K."/>
        </authorList>
    </citation>
    <scope>NUCLEOTIDE SEQUENCE [LARGE SCALE GENOMIC DNA]</scope>
    <source>
        <strain evidence="4 5">JCM 11839</strain>
    </source>
</reference>
<evidence type="ECO:0000256" key="2">
    <source>
        <dbReference type="ARBA" id="ARBA00023002"/>
    </source>
</evidence>
<evidence type="ECO:0000313" key="5">
    <source>
        <dbReference type="Proteomes" id="UP001296706"/>
    </source>
</evidence>
<proteinExistence type="predicted"/>
<dbReference type="Pfam" id="PF01315">
    <property type="entry name" value="Ald_Xan_dh_C"/>
    <property type="match status" value="1"/>
</dbReference>
<dbReference type="SMART" id="SM01008">
    <property type="entry name" value="Ald_Xan_dh_C"/>
    <property type="match status" value="1"/>
</dbReference>
<dbReference type="Pfam" id="PF20256">
    <property type="entry name" value="MoCoBD_2"/>
    <property type="match status" value="1"/>
</dbReference>
<dbReference type="SUPFAM" id="SSF56003">
    <property type="entry name" value="Molybdenum cofactor-binding domain"/>
    <property type="match status" value="1"/>
</dbReference>
<dbReference type="InterPro" id="IPR037165">
    <property type="entry name" value="AldOxase/xan_DH_Mopterin-bd_sf"/>
</dbReference>
<dbReference type="SUPFAM" id="SSF54665">
    <property type="entry name" value="CO dehydrogenase molybdoprotein N-domain-like"/>
    <property type="match status" value="1"/>
</dbReference>